<name>A0A919TMC9_9ACTN</name>
<dbReference type="InterPro" id="IPR036390">
    <property type="entry name" value="WH_DNA-bd_sf"/>
</dbReference>
<reference evidence="2" key="1">
    <citation type="submission" date="2021-01" db="EMBL/GenBank/DDBJ databases">
        <title>Whole genome shotgun sequence of Actinoplanes siamensis NBRC 109076.</title>
        <authorList>
            <person name="Komaki H."/>
            <person name="Tamura T."/>
        </authorList>
    </citation>
    <scope>NUCLEOTIDE SEQUENCE</scope>
    <source>
        <strain evidence="2">NBRC 109076</strain>
    </source>
</reference>
<evidence type="ECO:0000313" key="2">
    <source>
        <dbReference type="EMBL" id="GIF07419.1"/>
    </source>
</evidence>
<dbReference type="AlphaFoldDB" id="A0A919TMC9"/>
<dbReference type="InterPro" id="IPR036388">
    <property type="entry name" value="WH-like_DNA-bd_sf"/>
</dbReference>
<organism evidence="2 3">
    <name type="scientific">Actinoplanes siamensis</name>
    <dbReference type="NCBI Taxonomy" id="1223317"/>
    <lineage>
        <taxon>Bacteria</taxon>
        <taxon>Bacillati</taxon>
        <taxon>Actinomycetota</taxon>
        <taxon>Actinomycetes</taxon>
        <taxon>Micromonosporales</taxon>
        <taxon>Micromonosporaceae</taxon>
        <taxon>Actinoplanes</taxon>
    </lineage>
</organism>
<accession>A0A919TMC9</accession>
<dbReference type="CDD" id="cd05403">
    <property type="entry name" value="NT_KNTase_like"/>
    <property type="match status" value="1"/>
</dbReference>
<dbReference type="EMBL" id="BOMW01000049">
    <property type="protein sequence ID" value="GIF07419.1"/>
    <property type="molecule type" value="Genomic_DNA"/>
</dbReference>
<dbReference type="Gene3D" id="3.30.460.10">
    <property type="entry name" value="Beta Polymerase, domain 2"/>
    <property type="match status" value="1"/>
</dbReference>
<proteinExistence type="predicted"/>
<evidence type="ECO:0000256" key="1">
    <source>
        <dbReference type="SAM" id="MobiDB-lite"/>
    </source>
</evidence>
<sequence length="203" mass="22271">MRTLQGTVQYVQPRSKLLPLLRSPLLGELLAWLYLHPEKDYSVTELAQLLHVSASTISREAGHLAGSGLVLERRRGNLRLLRADVGHRLARPLTELLALSYGPAAVLADQLSSLNGVERAYIYGSWAARYAGEPGPPPEDIDVLVVGEVDEDELADRARAAERKLGREVNAHRVSVSAWRSPGDDPFLGSVRSRPLFEIGDPP</sequence>
<feature type="region of interest" description="Disordered" evidence="1">
    <location>
        <begin position="180"/>
        <end position="203"/>
    </location>
</feature>
<dbReference type="InterPro" id="IPR043519">
    <property type="entry name" value="NT_sf"/>
</dbReference>
<comment type="caution">
    <text evidence="2">The sequence shown here is derived from an EMBL/GenBank/DDBJ whole genome shotgun (WGS) entry which is preliminary data.</text>
</comment>
<dbReference type="Gene3D" id="1.10.10.10">
    <property type="entry name" value="Winged helix-like DNA-binding domain superfamily/Winged helix DNA-binding domain"/>
    <property type="match status" value="1"/>
</dbReference>
<dbReference type="Proteomes" id="UP000629619">
    <property type="component" value="Unassembled WGS sequence"/>
</dbReference>
<keyword evidence="3" id="KW-1185">Reference proteome</keyword>
<protein>
    <submittedName>
        <fullName evidence="2">ArsR family transcriptional regulator</fullName>
    </submittedName>
</protein>
<gene>
    <name evidence="2" type="ORF">Asi03nite_49570</name>
</gene>
<evidence type="ECO:0000313" key="3">
    <source>
        <dbReference type="Proteomes" id="UP000629619"/>
    </source>
</evidence>
<dbReference type="SUPFAM" id="SSF46785">
    <property type="entry name" value="Winged helix' DNA-binding domain"/>
    <property type="match status" value="1"/>
</dbReference>